<organism evidence="2 3">
    <name type="scientific">Cymbomonas tetramitiformis</name>
    <dbReference type="NCBI Taxonomy" id="36881"/>
    <lineage>
        <taxon>Eukaryota</taxon>
        <taxon>Viridiplantae</taxon>
        <taxon>Chlorophyta</taxon>
        <taxon>Pyramimonadophyceae</taxon>
        <taxon>Pyramimonadales</taxon>
        <taxon>Pyramimonadaceae</taxon>
        <taxon>Cymbomonas</taxon>
    </lineage>
</organism>
<dbReference type="Proteomes" id="UP001190700">
    <property type="component" value="Unassembled WGS sequence"/>
</dbReference>
<dbReference type="Gene3D" id="1.25.10.10">
    <property type="entry name" value="Leucine-rich Repeat Variant"/>
    <property type="match status" value="2"/>
</dbReference>
<dbReference type="PANTHER" id="PTHR15599">
    <property type="entry name" value="RTDR1"/>
    <property type="match status" value="1"/>
</dbReference>
<accession>A0AAE0CEB8</accession>
<proteinExistence type="predicted"/>
<dbReference type="SMART" id="SM00185">
    <property type="entry name" value="ARM"/>
    <property type="match status" value="5"/>
</dbReference>
<dbReference type="AlphaFoldDB" id="A0AAE0CEB8"/>
<dbReference type="PROSITE" id="PS50176">
    <property type="entry name" value="ARM_REPEAT"/>
    <property type="match status" value="1"/>
</dbReference>
<dbReference type="GO" id="GO:0005840">
    <property type="term" value="C:ribosome"/>
    <property type="evidence" value="ECO:0007669"/>
    <property type="project" value="UniProtKB-KW"/>
</dbReference>
<reference evidence="2 3" key="1">
    <citation type="journal article" date="2015" name="Genome Biol. Evol.">
        <title>Comparative Genomics of a Bacterivorous Green Alga Reveals Evolutionary Causalities and Consequences of Phago-Mixotrophic Mode of Nutrition.</title>
        <authorList>
            <person name="Burns J.A."/>
            <person name="Paasch A."/>
            <person name="Narechania A."/>
            <person name="Kim E."/>
        </authorList>
    </citation>
    <scope>NUCLEOTIDE SEQUENCE [LARGE SCALE GENOMIC DNA]</scope>
    <source>
        <strain evidence="2 3">PLY_AMNH</strain>
    </source>
</reference>
<evidence type="ECO:0000256" key="1">
    <source>
        <dbReference type="PROSITE-ProRule" id="PRU00259"/>
    </source>
</evidence>
<name>A0AAE0CEB8_9CHLO</name>
<dbReference type="InterPro" id="IPR011989">
    <property type="entry name" value="ARM-like"/>
</dbReference>
<comment type="caution">
    <text evidence="2">The sequence shown here is derived from an EMBL/GenBank/DDBJ whole genome shotgun (WGS) entry which is preliminary data.</text>
</comment>
<evidence type="ECO:0000313" key="3">
    <source>
        <dbReference type="Proteomes" id="UP001190700"/>
    </source>
</evidence>
<feature type="repeat" description="ARM" evidence="1">
    <location>
        <begin position="87"/>
        <end position="129"/>
    </location>
</feature>
<dbReference type="PANTHER" id="PTHR15599:SF4">
    <property type="entry name" value="ARM REPEAT SUPERFAMILY PROTEIN"/>
    <property type="match status" value="1"/>
</dbReference>
<keyword evidence="2" id="KW-0689">Ribosomal protein</keyword>
<gene>
    <name evidence="2" type="ORF">CYMTET_38154</name>
</gene>
<dbReference type="SUPFAM" id="SSF48371">
    <property type="entry name" value="ARM repeat"/>
    <property type="match status" value="1"/>
</dbReference>
<keyword evidence="3" id="KW-1185">Reference proteome</keyword>
<evidence type="ECO:0000313" key="2">
    <source>
        <dbReference type="EMBL" id="KAK3252560.1"/>
    </source>
</evidence>
<protein>
    <submittedName>
        <fullName evidence="2">50S ribosomal protein L3</fullName>
    </submittedName>
</protein>
<keyword evidence="2" id="KW-0687">Ribonucleoprotein</keyword>
<dbReference type="InterPro" id="IPR016024">
    <property type="entry name" value="ARM-type_fold"/>
</dbReference>
<dbReference type="InterPro" id="IPR042856">
    <property type="entry name" value="RSP14"/>
</dbReference>
<dbReference type="EMBL" id="LGRX02025346">
    <property type="protein sequence ID" value="KAK3252560.1"/>
    <property type="molecule type" value="Genomic_DNA"/>
</dbReference>
<sequence length="349" mass="37566">MTTTHAARYGASEFLKDRHPDLNPPFPVDVIPEEIAIAYGRRHVPKLVDVIGLADDRLPDPERARALRYLLSLLTNQETKSEAVSYGAAPYLVHLLGNSDPYVRQLTSQTLMSLADLMSGRAAIVEADGIPALTYALKDASTEAREAASQCLEVVSSGPSGEAALLASPARVLFEIVAMLEDAISSSRAVLAGVGTLCNCTTSDQGIFVALDAQVPPTILKLAKAKDSDADLKTACARCLRNLCHHPYGKVQVHEADGIPVLTEMLTSPIESIQQQAAAAFMGLTLEEDAKLPTIHSAAKQLVAILHHENPDVAENVLATIQNACEHPEARRLVELLLTEIDMDYVFGF</sequence>
<dbReference type="InterPro" id="IPR000225">
    <property type="entry name" value="Armadillo"/>
</dbReference>